<organism evidence="1 2">
    <name type="scientific">Escherichia phage ESCO13</name>
    <dbReference type="NCBI Taxonomy" id="1881104"/>
    <lineage>
        <taxon>Viruses</taxon>
        <taxon>Duplodnaviria</taxon>
        <taxon>Heunggongvirae</taxon>
        <taxon>Uroviricota</taxon>
        <taxon>Caudoviricetes</taxon>
        <taxon>Stephanstirmvirinae</taxon>
        <taxon>Phapecoctavirus</taxon>
        <taxon>Phapecoctavirus ESCO13</taxon>
    </lineage>
</organism>
<accession>A0A1D7XFW7</accession>
<reference evidence="1" key="1">
    <citation type="submission" date="2017-02" db="EMBL/GenBank/DDBJ databases">
        <title>Complete genome sequence of two Escherichia coli phages, vB_EcoM_ ESCO5 and vB_EcoM_ESCO13, which are related to phAPEC8.</title>
        <authorList>
            <person name="Trotereau A."/>
            <person name="Gonnet M."/>
            <person name="Viardot A."/>
            <person name="Lalmanach A.-C."/>
            <person name="Guabiraba R."/>
            <person name="Chanteloup N."/>
            <person name="Schouler C."/>
        </authorList>
    </citation>
    <scope>NUCLEOTIDE SEQUENCE [LARGE SCALE GENOMIC DNA]</scope>
</reference>
<sequence length="57" mass="6656">MTKRTDFKCMHCGKSFGDHQARTFNCPRKGRGNFKGFNPAHVYSPDYDKPEEEKFVI</sequence>
<gene>
    <name evidence="1" type="ORF">ESCO13_00069</name>
</gene>
<protein>
    <submittedName>
        <fullName evidence="1">Uncharacterized protein</fullName>
    </submittedName>
</protein>
<evidence type="ECO:0000313" key="2">
    <source>
        <dbReference type="Proteomes" id="UP000225358"/>
    </source>
</evidence>
<dbReference type="Proteomes" id="UP000225358">
    <property type="component" value="Segment"/>
</dbReference>
<evidence type="ECO:0000313" key="1">
    <source>
        <dbReference type="EMBL" id="AOQ27208.1"/>
    </source>
</evidence>
<keyword evidence="2" id="KW-1185">Reference proteome</keyword>
<proteinExistence type="predicted"/>
<name>A0A1D7XFW7_9CAUD</name>
<dbReference type="EMBL" id="KX552041">
    <property type="protein sequence ID" value="AOQ27208.1"/>
    <property type="molecule type" value="Genomic_DNA"/>
</dbReference>